<accession>A0A834IRL2</accession>
<name>A0A834IRL2_RHYFE</name>
<dbReference type="Proteomes" id="UP000625711">
    <property type="component" value="Unassembled WGS sequence"/>
</dbReference>
<feature type="compositionally biased region" description="Pro residues" evidence="1">
    <location>
        <begin position="85"/>
        <end position="94"/>
    </location>
</feature>
<sequence>MRTKHPVFQPSKTKFGLSRSPDGDEATQRGRADKRGDGVRRGEAIFPAPKTNRKSERAKERRRETAKARTTPDRDEWLSFHAGPRPSPPGPPAPLNSNTLRFPPPPPHSSA</sequence>
<reference evidence="2" key="1">
    <citation type="submission" date="2020-08" db="EMBL/GenBank/DDBJ databases">
        <title>Genome sequencing and assembly of the red palm weevil Rhynchophorus ferrugineus.</title>
        <authorList>
            <person name="Dias G.B."/>
            <person name="Bergman C.M."/>
            <person name="Manee M."/>
        </authorList>
    </citation>
    <scope>NUCLEOTIDE SEQUENCE</scope>
    <source>
        <strain evidence="2">AA-2017</strain>
        <tissue evidence="2">Whole larva</tissue>
    </source>
</reference>
<comment type="caution">
    <text evidence="2">The sequence shown here is derived from an EMBL/GenBank/DDBJ whole genome shotgun (WGS) entry which is preliminary data.</text>
</comment>
<gene>
    <name evidence="2" type="ORF">GWI33_011975</name>
</gene>
<feature type="compositionally biased region" description="Basic and acidic residues" evidence="1">
    <location>
        <begin position="26"/>
        <end position="43"/>
    </location>
</feature>
<evidence type="ECO:0000313" key="3">
    <source>
        <dbReference type="Proteomes" id="UP000625711"/>
    </source>
</evidence>
<keyword evidence="3" id="KW-1185">Reference proteome</keyword>
<evidence type="ECO:0000256" key="1">
    <source>
        <dbReference type="SAM" id="MobiDB-lite"/>
    </source>
</evidence>
<proteinExistence type="predicted"/>
<feature type="region of interest" description="Disordered" evidence="1">
    <location>
        <begin position="1"/>
        <end position="111"/>
    </location>
</feature>
<dbReference type="AlphaFoldDB" id="A0A834IRL2"/>
<evidence type="ECO:0000313" key="2">
    <source>
        <dbReference type="EMBL" id="KAF7285124.1"/>
    </source>
</evidence>
<protein>
    <submittedName>
        <fullName evidence="2">Uncharacterized protein</fullName>
    </submittedName>
</protein>
<organism evidence="2 3">
    <name type="scientific">Rhynchophorus ferrugineus</name>
    <name type="common">Red palm weevil</name>
    <name type="synonym">Curculio ferrugineus</name>
    <dbReference type="NCBI Taxonomy" id="354439"/>
    <lineage>
        <taxon>Eukaryota</taxon>
        <taxon>Metazoa</taxon>
        <taxon>Ecdysozoa</taxon>
        <taxon>Arthropoda</taxon>
        <taxon>Hexapoda</taxon>
        <taxon>Insecta</taxon>
        <taxon>Pterygota</taxon>
        <taxon>Neoptera</taxon>
        <taxon>Endopterygota</taxon>
        <taxon>Coleoptera</taxon>
        <taxon>Polyphaga</taxon>
        <taxon>Cucujiformia</taxon>
        <taxon>Curculionidae</taxon>
        <taxon>Dryophthorinae</taxon>
        <taxon>Rhynchophorus</taxon>
    </lineage>
</organism>
<dbReference type="EMBL" id="JAACXV010000061">
    <property type="protein sequence ID" value="KAF7285124.1"/>
    <property type="molecule type" value="Genomic_DNA"/>
</dbReference>
<feature type="compositionally biased region" description="Basic and acidic residues" evidence="1">
    <location>
        <begin position="53"/>
        <end position="78"/>
    </location>
</feature>
<feature type="compositionally biased region" description="Pro residues" evidence="1">
    <location>
        <begin position="102"/>
        <end position="111"/>
    </location>
</feature>